<sequence length="68" mass="7641">MQWIGDALTDVESAVNKEVRRRRPTSPVDRETQLEMLTPPVIQNGDPDEAEAFARELLAHAEAKRAGR</sequence>
<dbReference type="Proteomes" id="UP001244297">
    <property type="component" value="Unassembled WGS sequence"/>
</dbReference>
<feature type="region of interest" description="Disordered" evidence="1">
    <location>
        <begin position="15"/>
        <end position="46"/>
    </location>
</feature>
<gene>
    <name evidence="2" type="ORF">QWZ18_23720</name>
</gene>
<dbReference type="EMBL" id="JAUFPT010000078">
    <property type="protein sequence ID" value="MDN3573613.1"/>
    <property type="molecule type" value="Genomic_DNA"/>
</dbReference>
<evidence type="ECO:0000256" key="1">
    <source>
        <dbReference type="SAM" id="MobiDB-lite"/>
    </source>
</evidence>
<dbReference type="RefSeq" id="WP_238291020.1">
    <property type="nucleotide sequence ID" value="NZ_BPQS01000031.1"/>
</dbReference>
<keyword evidence="3" id="KW-1185">Reference proteome</keyword>
<organism evidence="2 3">
    <name type="scientific">Methylobacterium longum</name>
    <dbReference type="NCBI Taxonomy" id="767694"/>
    <lineage>
        <taxon>Bacteria</taxon>
        <taxon>Pseudomonadati</taxon>
        <taxon>Pseudomonadota</taxon>
        <taxon>Alphaproteobacteria</taxon>
        <taxon>Hyphomicrobiales</taxon>
        <taxon>Methylobacteriaceae</taxon>
        <taxon>Methylobacterium</taxon>
    </lineage>
</organism>
<evidence type="ECO:0000313" key="2">
    <source>
        <dbReference type="EMBL" id="MDN3573613.1"/>
    </source>
</evidence>
<protein>
    <submittedName>
        <fullName evidence="2">Uncharacterized protein</fullName>
    </submittedName>
</protein>
<proteinExistence type="predicted"/>
<accession>A0ABT8AWF3</accession>
<evidence type="ECO:0000313" key="3">
    <source>
        <dbReference type="Proteomes" id="UP001244297"/>
    </source>
</evidence>
<reference evidence="3" key="1">
    <citation type="journal article" date="2019" name="Int. J. Syst. Evol. Microbiol.">
        <title>The Global Catalogue of Microorganisms (GCM) 10K type strain sequencing project: providing services to taxonomists for standard genome sequencing and annotation.</title>
        <authorList>
            <consortium name="The Broad Institute Genomics Platform"/>
            <consortium name="The Broad Institute Genome Sequencing Center for Infectious Disease"/>
            <person name="Wu L."/>
            <person name="Ma J."/>
        </authorList>
    </citation>
    <scope>NUCLEOTIDE SEQUENCE [LARGE SCALE GENOMIC DNA]</scope>
    <source>
        <strain evidence="3">CECT 7806</strain>
    </source>
</reference>
<name>A0ABT8AWF3_9HYPH</name>
<comment type="caution">
    <text evidence="2">The sequence shown here is derived from an EMBL/GenBank/DDBJ whole genome shotgun (WGS) entry which is preliminary data.</text>
</comment>